<feature type="region of interest" description="Disordered" evidence="2">
    <location>
        <begin position="1"/>
        <end position="74"/>
    </location>
</feature>
<keyword evidence="1" id="KW-0175">Coiled coil</keyword>
<organism evidence="3">
    <name type="scientific">Tanacetum cinerariifolium</name>
    <name type="common">Dalmatian daisy</name>
    <name type="synonym">Chrysanthemum cinerariifolium</name>
    <dbReference type="NCBI Taxonomy" id="118510"/>
    <lineage>
        <taxon>Eukaryota</taxon>
        <taxon>Viridiplantae</taxon>
        <taxon>Streptophyta</taxon>
        <taxon>Embryophyta</taxon>
        <taxon>Tracheophyta</taxon>
        <taxon>Spermatophyta</taxon>
        <taxon>Magnoliopsida</taxon>
        <taxon>eudicotyledons</taxon>
        <taxon>Gunneridae</taxon>
        <taxon>Pentapetalae</taxon>
        <taxon>asterids</taxon>
        <taxon>campanulids</taxon>
        <taxon>Asterales</taxon>
        <taxon>Asteraceae</taxon>
        <taxon>Asteroideae</taxon>
        <taxon>Anthemideae</taxon>
        <taxon>Anthemidinae</taxon>
        <taxon>Tanacetum</taxon>
    </lineage>
</organism>
<accession>A0A699K111</accession>
<feature type="coiled-coil region" evidence="1">
    <location>
        <begin position="115"/>
        <end position="156"/>
    </location>
</feature>
<gene>
    <name evidence="3" type="ORF">Tci_640656</name>
</gene>
<name>A0A699K111_TANCI</name>
<feature type="region of interest" description="Disordered" evidence="2">
    <location>
        <begin position="507"/>
        <end position="530"/>
    </location>
</feature>
<feature type="non-terminal residue" evidence="3">
    <location>
        <position position="1"/>
    </location>
</feature>
<evidence type="ECO:0000256" key="1">
    <source>
        <dbReference type="SAM" id="Coils"/>
    </source>
</evidence>
<feature type="compositionally biased region" description="Polar residues" evidence="2">
    <location>
        <begin position="51"/>
        <end position="68"/>
    </location>
</feature>
<evidence type="ECO:0000256" key="2">
    <source>
        <dbReference type="SAM" id="MobiDB-lite"/>
    </source>
</evidence>
<protein>
    <submittedName>
        <fullName evidence="3">Uncharacterized protein</fullName>
    </submittedName>
</protein>
<comment type="caution">
    <text evidence="3">The sequence shown here is derived from an EMBL/GenBank/DDBJ whole genome shotgun (WGS) entry which is preliminary data.</text>
</comment>
<proteinExistence type="predicted"/>
<dbReference type="EMBL" id="BKCJ010468899">
    <property type="protein sequence ID" value="GFA68684.1"/>
    <property type="molecule type" value="Genomic_DNA"/>
</dbReference>
<dbReference type="AlphaFoldDB" id="A0A699K111"/>
<reference evidence="3" key="1">
    <citation type="journal article" date="2019" name="Sci. Rep.">
        <title>Draft genome of Tanacetum cinerariifolium, the natural source of mosquito coil.</title>
        <authorList>
            <person name="Yamashiro T."/>
            <person name="Shiraishi A."/>
            <person name="Satake H."/>
            <person name="Nakayama K."/>
        </authorList>
    </citation>
    <scope>NUCLEOTIDE SEQUENCE</scope>
</reference>
<feature type="compositionally biased region" description="Basic and acidic residues" evidence="2">
    <location>
        <begin position="507"/>
        <end position="522"/>
    </location>
</feature>
<sequence>KPRRKVTEVPQLSDHTSVGDEAVNEEMDDSLERAATTTTSLDAKYDRGNIFKTQSNTTPNKPVSQGTSLGDGPRCQKTMGVIVAQTRSERVSKISNDTLLAGVNTSQNGEDNLKLNELTELCTKLQQRVLDLETTKTTQALEIKSLKRRVKKLKRRKRSRTHGLKRLYKVRLSARVESSKDEDLAGEEVFVAQQDEKVVEKKKRRKFFTAKRAEEKRNKPPTQAQQRKIMCTYLKNMEGKKLTNFKNKSFDSIQKKFDRAFKRVNTFVDYRTELVEESSKKAKADVIEGSFKRAGSELKQENAKKQKIDDDKDTAELQYHMLKDFERENVETLWKIVKAKYGSTRPEGDYERVLWEESTTTTTTAIPKPRSQDNGKAKMIKEPVKLKKKDQIQLDKEVALKLQAEFEKEERLAKKRRKFFTAKRAEEKRNKPPTQAQQRKIMCTYLKNMEGKKLTNFKNKSFDSIQKKFDRAFKRVNTFVDYRTELVEESSKKAKADVIEGSFKRAGSELKQENAKKQKIDDDKDTAELQ</sequence>
<evidence type="ECO:0000313" key="3">
    <source>
        <dbReference type="EMBL" id="GFA68684.1"/>
    </source>
</evidence>